<dbReference type="EMBL" id="JARYGZ010000001">
    <property type="protein sequence ID" value="MDH7638700.1"/>
    <property type="molecule type" value="Genomic_DNA"/>
</dbReference>
<dbReference type="PROSITE" id="PS51186">
    <property type="entry name" value="GNAT"/>
    <property type="match status" value="1"/>
</dbReference>
<dbReference type="Gene3D" id="3.40.630.30">
    <property type="match status" value="1"/>
</dbReference>
<dbReference type="RefSeq" id="WP_281043983.1">
    <property type="nucleotide sequence ID" value="NZ_JARYGZ010000001.1"/>
</dbReference>
<dbReference type="Pfam" id="PF00583">
    <property type="entry name" value="Acetyltransf_1"/>
    <property type="match status" value="1"/>
</dbReference>
<dbReference type="InterPro" id="IPR016181">
    <property type="entry name" value="Acyl_CoA_acyltransferase"/>
</dbReference>
<evidence type="ECO:0000313" key="2">
    <source>
        <dbReference type="EMBL" id="MDH7638700.1"/>
    </source>
</evidence>
<dbReference type="Proteomes" id="UP001160625">
    <property type="component" value="Unassembled WGS sequence"/>
</dbReference>
<comment type="caution">
    <text evidence="2">The sequence shown here is derived from an EMBL/GenBank/DDBJ whole genome shotgun (WGS) entry which is preliminary data.</text>
</comment>
<dbReference type="PANTHER" id="PTHR43072:SF8">
    <property type="entry name" value="ACYLTRANSFERASE FABY-RELATED"/>
    <property type="match status" value="1"/>
</dbReference>
<organism evidence="2 3">
    <name type="scientific">Sphingomonas oryzagri</name>
    <dbReference type="NCBI Taxonomy" id="3042314"/>
    <lineage>
        <taxon>Bacteria</taxon>
        <taxon>Pseudomonadati</taxon>
        <taxon>Pseudomonadota</taxon>
        <taxon>Alphaproteobacteria</taxon>
        <taxon>Sphingomonadales</taxon>
        <taxon>Sphingomonadaceae</taxon>
        <taxon>Sphingomonas</taxon>
    </lineage>
</organism>
<evidence type="ECO:0000313" key="3">
    <source>
        <dbReference type="Proteomes" id="UP001160625"/>
    </source>
</evidence>
<gene>
    <name evidence="2" type="ORF">QGN17_08150</name>
</gene>
<dbReference type="InterPro" id="IPR000182">
    <property type="entry name" value="GNAT_dom"/>
</dbReference>
<dbReference type="SUPFAM" id="SSF55729">
    <property type="entry name" value="Acyl-CoA N-acyltransferases (Nat)"/>
    <property type="match status" value="1"/>
</dbReference>
<dbReference type="PANTHER" id="PTHR43072">
    <property type="entry name" value="N-ACETYLTRANSFERASE"/>
    <property type="match status" value="1"/>
</dbReference>
<accession>A0ABT6N073</accession>
<keyword evidence="3" id="KW-1185">Reference proteome</keyword>
<feature type="domain" description="N-acetyltransferase" evidence="1">
    <location>
        <begin position="3"/>
        <end position="164"/>
    </location>
</feature>
<evidence type="ECO:0000259" key="1">
    <source>
        <dbReference type="PROSITE" id="PS51186"/>
    </source>
</evidence>
<reference evidence="2" key="1">
    <citation type="submission" date="2023-04" db="EMBL/GenBank/DDBJ databases">
        <title>Sphingomonas sp. MAHUQ-71 isolated from rice field.</title>
        <authorList>
            <person name="Huq M.A."/>
        </authorList>
    </citation>
    <scope>NUCLEOTIDE SEQUENCE</scope>
    <source>
        <strain evidence="2">MAHUQ-71</strain>
    </source>
</reference>
<dbReference type="CDD" id="cd04301">
    <property type="entry name" value="NAT_SF"/>
    <property type="match status" value="1"/>
</dbReference>
<sequence length="175" mass="19181">MSLTIRPVTLDDAEAIAAIYRPYVTDTVITFEFDPPDAAEMRARIERITPTHPWLVAEVDGAVLGYAYGSAYRTRAAYRWVAETGIYVAEAARGRRIGTPLYQALLDELQRRGFVAAMGVMTAGNPASTALHERLGFVDTGTQPGIGFKHGGWHDVVFWQKDLAGRTAEPSEPLA</sequence>
<proteinExistence type="predicted"/>
<name>A0ABT6N073_9SPHN</name>
<protein>
    <submittedName>
        <fullName evidence="2">N-acetyltransferase family protein</fullName>
    </submittedName>
</protein>